<comment type="caution">
    <text evidence="6">The sequence shown here is derived from an EMBL/GenBank/DDBJ whole genome shotgun (WGS) entry which is preliminary data.</text>
</comment>
<dbReference type="Gene3D" id="3.40.50.10420">
    <property type="entry name" value="NagB/RpiA/CoA transferase-like"/>
    <property type="match status" value="1"/>
</dbReference>
<name>A0ABD2PBE2_9CUCU</name>
<sequence length="118" mass="13584">MTLNNQKVNGGRAISSCFAESCKNYYNDTKTILYLQFEHVDSKEFEDRIAKTDSPKISNLSSEEKKTQSEFVSDKLFQLPIFQESKRISVYLSTENEIDTKPIVAKIFENGQNCFVPR</sequence>
<dbReference type="EMBL" id="JABFTP020000185">
    <property type="protein sequence ID" value="KAL3288286.1"/>
    <property type="molecule type" value="Genomic_DNA"/>
</dbReference>
<dbReference type="InterPro" id="IPR037171">
    <property type="entry name" value="NagB/RpiA_transferase-like"/>
</dbReference>
<evidence type="ECO:0000313" key="6">
    <source>
        <dbReference type="EMBL" id="KAL3288286.1"/>
    </source>
</evidence>
<evidence type="ECO:0000256" key="2">
    <source>
        <dbReference type="ARBA" id="ARBA00022741"/>
    </source>
</evidence>
<dbReference type="InterPro" id="IPR002698">
    <property type="entry name" value="FTHF_cligase"/>
</dbReference>
<keyword evidence="2" id="KW-0547">Nucleotide-binding</keyword>
<evidence type="ECO:0000256" key="4">
    <source>
        <dbReference type="ARBA" id="ARBA00036539"/>
    </source>
</evidence>
<dbReference type="PANTHER" id="PTHR23407:SF1">
    <property type="entry name" value="5-FORMYLTETRAHYDROFOLATE CYCLO-LIGASE"/>
    <property type="match status" value="1"/>
</dbReference>
<protein>
    <recommendedName>
        <fullName evidence="5">5-formyltetrahydrofolate cyclo-ligase</fullName>
        <ecNumber evidence="5">6.3.3.2</ecNumber>
    </recommendedName>
</protein>
<dbReference type="PANTHER" id="PTHR23407">
    <property type="entry name" value="ATPASE INHIBITOR/5-FORMYLTETRAHYDROFOLATE CYCLO-LIGASE"/>
    <property type="match status" value="1"/>
</dbReference>
<comment type="catalytic activity">
    <reaction evidence="4">
        <text>(6S)-5-formyl-5,6,7,8-tetrahydrofolate + ATP = (6R)-5,10-methenyltetrahydrofolate + ADP + phosphate</text>
        <dbReference type="Rhea" id="RHEA:10488"/>
        <dbReference type="ChEBI" id="CHEBI:30616"/>
        <dbReference type="ChEBI" id="CHEBI:43474"/>
        <dbReference type="ChEBI" id="CHEBI:57455"/>
        <dbReference type="ChEBI" id="CHEBI:57457"/>
        <dbReference type="ChEBI" id="CHEBI:456216"/>
        <dbReference type="EC" id="6.3.3.2"/>
    </reaction>
</comment>
<evidence type="ECO:0000256" key="5">
    <source>
        <dbReference type="ARBA" id="ARBA00038966"/>
    </source>
</evidence>
<evidence type="ECO:0000256" key="3">
    <source>
        <dbReference type="ARBA" id="ARBA00022840"/>
    </source>
</evidence>
<keyword evidence="3" id="KW-0067">ATP-binding</keyword>
<dbReference type="GO" id="GO:0030272">
    <property type="term" value="F:5-formyltetrahydrofolate cyclo-ligase activity"/>
    <property type="evidence" value="ECO:0007669"/>
    <property type="project" value="UniProtKB-EC"/>
</dbReference>
<accession>A0ABD2PBE2</accession>
<dbReference type="Proteomes" id="UP001516400">
    <property type="component" value="Unassembled WGS sequence"/>
</dbReference>
<keyword evidence="7" id="KW-1185">Reference proteome</keyword>
<dbReference type="Pfam" id="PF01812">
    <property type="entry name" value="5-FTHF_cyc-lig"/>
    <property type="match status" value="1"/>
</dbReference>
<reference evidence="6 7" key="1">
    <citation type="journal article" date="2021" name="BMC Biol.">
        <title>Horizontally acquired antibacterial genes associated with adaptive radiation of ladybird beetles.</title>
        <authorList>
            <person name="Li H.S."/>
            <person name="Tang X.F."/>
            <person name="Huang Y.H."/>
            <person name="Xu Z.Y."/>
            <person name="Chen M.L."/>
            <person name="Du X.Y."/>
            <person name="Qiu B.Y."/>
            <person name="Chen P.T."/>
            <person name="Zhang W."/>
            <person name="Slipinski A."/>
            <person name="Escalona H.E."/>
            <person name="Waterhouse R.M."/>
            <person name="Zwick A."/>
            <person name="Pang H."/>
        </authorList>
    </citation>
    <scope>NUCLEOTIDE SEQUENCE [LARGE SCALE GENOMIC DNA]</scope>
    <source>
        <strain evidence="6">SYSU2018</strain>
    </source>
</reference>
<dbReference type="SUPFAM" id="SSF100950">
    <property type="entry name" value="NagB/RpiA/CoA transferase-like"/>
    <property type="match status" value="1"/>
</dbReference>
<dbReference type="GO" id="GO:0005524">
    <property type="term" value="F:ATP binding"/>
    <property type="evidence" value="ECO:0007669"/>
    <property type="project" value="UniProtKB-KW"/>
</dbReference>
<evidence type="ECO:0000256" key="1">
    <source>
        <dbReference type="ARBA" id="ARBA00010638"/>
    </source>
</evidence>
<evidence type="ECO:0000313" key="7">
    <source>
        <dbReference type="Proteomes" id="UP001516400"/>
    </source>
</evidence>
<organism evidence="6 7">
    <name type="scientific">Cryptolaemus montrouzieri</name>
    <dbReference type="NCBI Taxonomy" id="559131"/>
    <lineage>
        <taxon>Eukaryota</taxon>
        <taxon>Metazoa</taxon>
        <taxon>Ecdysozoa</taxon>
        <taxon>Arthropoda</taxon>
        <taxon>Hexapoda</taxon>
        <taxon>Insecta</taxon>
        <taxon>Pterygota</taxon>
        <taxon>Neoptera</taxon>
        <taxon>Endopterygota</taxon>
        <taxon>Coleoptera</taxon>
        <taxon>Polyphaga</taxon>
        <taxon>Cucujiformia</taxon>
        <taxon>Coccinelloidea</taxon>
        <taxon>Coccinellidae</taxon>
        <taxon>Scymninae</taxon>
        <taxon>Scymnini</taxon>
        <taxon>Cryptolaemus</taxon>
    </lineage>
</organism>
<proteinExistence type="inferred from homology"/>
<dbReference type="EC" id="6.3.3.2" evidence="5"/>
<comment type="similarity">
    <text evidence="1">Belongs to the 5-formyltetrahydrofolate cyclo-ligase family.</text>
</comment>
<dbReference type="AlphaFoldDB" id="A0ABD2PBE2"/>
<gene>
    <name evidence="6" type="ORF">HHI36_002734</name>
</gene>
<dbReference type="InterPro" id="IPR024185">
    <property type="entry name" value="FTHF_cligase-like_sf"/>
</dbReference>